<dbReference type="InterPro" id="IPR044861">
    <property type="entry name" value="IPNS-like_FE2OG_OXY"/>
</dbReference>
<gene>
    <name evidence="2" type="ORF">ACFQZJ_16055</name>
</gene>
<comment type="caution">
    <text evidence="2">The sequence shown here is derived from an EMBL/GenBank/DDBJ whole genome shotgun (WGS) entry which is preliminary data.</text>
</comment>
<dbReference type="PANTHER" id="PTHR47990">
    <property type="entry name" value="2-OXOGLUTARATE (2OG) AND FE(II)-DEPENDENT OXYGENASE SUPERFAMILY PROTEIN-RELATED"/>
    <property type="match status" value="1"/>
</dbReference>
<feature type="domain" description="Isopenicillin N synthase-like Fe(2+) 2OG dioxygenase" evidence="1">
    <location>
        <begin position="133"/>
        <end position="234"/>
    </location>
</feature>
<accession>A0ABW3B7D4</accession>
<sequence>MFQDLKLRLRDDGFITTNIPASKDSVLRTALQRFLELPLSERMQYSQKKLGVAFDGYSYMGQTDSLNQYDKDLLHSFVLSDISTVETFPETFQEYLKQEFPEQLAYINALEKKVLHWLGVSELDLFYDDYIKQMVSCNYYPALALTDQKTKPLDRLSFHTDVSLFSVFLFGLESGFAYEKSNGKKVLQNAIDEVVLFPGCFMELMTNGKIKALNHGVILPENSSEERFSFAFFSIPEPRASIQHSSFTGSGKAYYEYYLNKF</sequence>
<reference evidence="3" key="1">
    <citation type="journal article" date="2019" name="Int. J. Syst. Evol. Microbiol.">
        <title>The Global Catalogue of Microorganisms (GCM) 10K type strain sequencing project: providing services to taxonomists for standard genome sequencing and annotation.</title>
        <authorList>
            <consortium name="The Broad Institute Genomics Platform"/>
            <consortium name="The Broad Institute Genome Sequencing Center for Infectious Disease"/>
            <person name="Wu L."/>
            <person name="Ma J."/>
        </authorList>
    </citation>
    <scope>NUCLEOTIDE SEQUENCE [LARGE SCALE GENOMIC DNA]</scope>
    <source>
        <strain evidence="3">CCUG 61948</strain>
    </source>
</reference>
<evidence type="ECO:0000313" key="2">
    <source>
        <dbReference type="EMBL" id="MFD0798987.1"/>
    </source>
</evidence>
<organism evidence="2 3">
    <name type="scientific">Maribacter chungangensis</name>
    <dbReference type="NCBI Taxonomy" id="1069117"/>
    <lineage>
        <taxon>Bacteria</taxon>
        <taxon>Pseudomonadati</taxon>
        <taxon>Bacteroidota</taxon>
        <taxon>Flavobacteriia</taxon>
        <taxon>Flavobacteriales</taxon>
        <taxon>Flavobacteriaceae</taxon>
        <taxon>Maribacter</taxon>
    </lineage>
</organism>
<evidence type="ECO:0000313" key="3">
    <source>
        <dbReference type="Proteomes" id="UP001597012"/>
    </source>
</evidence>
<dbReference type="Pfam" id="PF03171">
    <property type="entry name" value="2OG-FeII_Oxy"/>
    <property type="match status" value="1"/>
</dbReference>
<dbReference type="SUPFAM" id="SSF51197">
    <property type="entry name" value="Clavaminate synthase-like"/>
    <property type="match status" value="1"/>
</dbReference>
<dbReference type="RefSeq" id="WP_379935892.1">
    <property type="nucleotide sequence ID" value="NZ_JBHTHY010000014.1"/>
</dbReference>
<evidence type="ECO:0000259" key="1">
    <source>
        <dbReference type="Pfam" id="PF03171"/>
    </source>
</evidence>
<dbReference type="EMBL" id="JBHTHY010000014">
    <property type="protein sequence ID" value="MFD0798987.1"/>
    <property type="molecule type" value="Genomic_DNA"/>
</dbReference>
<dbReference type="InterPro" id="IPR027443">
    <property type="entry name" value="IPNS-like_sf"/>
</dbReference>
<proteinExistence type="predicted"/>
<name>A0ABW3B7D4_9FLAO</name>
<dbReference type="Proteomes" id="UP001597012">
    <property type="component" value="Unassembled WGS sequence"/>
</dbReference>
<dbReference type="InterPro" id="IPR050231">
    <property type="entry name" value="Iron_ascorbate_oxido_reductase"/>
</dbReference>
<dbReference type="Gene3D" id="2.60.120.330">
    <property type="entry name" value="B-lactam Antibiotic, Isopenicillin N Synthase, Chain"/>
    <property type="match status" value="1"/>
</dbReference>
<keyword evidence="3" id="KW-1185">Reference proteome</keyword>
<protein>
    <submittedName>
        <fullName evidence="2">2OG-Fe(II) oxygenase family protein</fullName>
    </submittedName>
</protein>